<dbReference type="AlphaFoldDB" id="A0A0C4EE20"/>
<reference evidence="2" key="4">
    <citation type="journal article" date="2015" name="G3 (Bethesda)">
        <title>Genome sequences of three phytopathogenic species of the Magnaporthaceae family of fungi.</title>
        <authorList>
            <person name="Okagaki L.H."/>
            <person name="Nunes C.C."/>
            <person name="Sailsbery J."/>
            <person name="Clay B."/>
            <person name="Brown D."/>
            <person name="John T."/>
            <person name="Oh Y."/>
            <person name="Young N."/>
            <person name="Fitzgerald M."/>
            <person name="Haas B.J."/>
            <person name="Zeng Q."/>
            <person name="Young S."/>
            <person name="Adiconis X."/>
            <person name="Fan L."/>
            <person name="Levin J.Z."/>
            <person name="Mitchell T.K."/>
            <person name="Okubara P.A."/>
            <person name="Farman M.L."/>
            <person name="Kohn L.M."/>
            <person name="Birren B."/>
            <person name="Ma L.-J."/>
            <person name="Dean R.A."/>
        </authorList>
    </citation>
    <scope>NUCLEOTIDE SEQUENCE</scope>
    <source>
        <strain evidence="2">ATCC 64411 / 73-15</strain>
    </source>
</reference>
<evidence type="ECO:0000313" key="1">
    <source>
        <dbReference type="EMBL" id="KLU92038.1"/>
    </source>
</evidence>
<dbReference type="EMBL" id="ADBL01002707">
    <property type="status" value="NOT_ANNOTATED_CDS"/>
    <property type="molecule type" value="Genomic_DNA"/>
</dbReference>
<dbReference type="OrthoDB" id="5428890at2759"/>
<dbReference type="EMBL" id="ADBL01002706">
    <property type="status" value="NOT_ANNOTATED_CDS"/>
    <property type="molecule type" value="Genomic_DNA"/>
</dbReference>
<sequence length="290" mass="32447">MQNQRTGLRLVQTLWPDIAVEEYRRSPREYEQLLEHVNRKLDAVDQNPNDAWPITADHVLWAIVELRRRTGTTRDGVVEGIGQMLKQRGETHSEDAILRLVGSAATLWLTTKVVPLPLGVGYGLDSVIQWDHDQSLTQLLGVSFCAPPPTKVATAASERLSVDLTMATLVSRHDFVLSWTSNLSEHLRVSQQPGSRHRVLIVYEHKVALRNHLRFRKDSCPFPTAVLEAALDTLNLLFPAGHRPTEALLRSHDPVYAQRAYDVAARQYELDLAQACADPKSGASLGRLCS</sequence>
<gene>
    <name evidence="1" type="ORF">MAPG_10985</name>
</gene>
<reference evidence="1" key="1">
    <citation type="submission" date="2010-05" db="EMBL/GenBank/DDBJ databases">
        <title>The Genome Sequence of Magnaporthe poae strain ATCC 64411.</title>
        <authorList>
            <consortium name="The Broad Institute Genome Sequencing Platform"/>
            <consortium name="Broad Institute Genome Sequencing Center for Infectious Disease"/>
            <person name="Ma L.-J."/>
            <person name="Dead R."/>
            <person name="Young S."/>
            <person name="Zeng Q."/>
            <person name="Koehrsen M."/>
            <person name="Alvarado L."/>
            <person name="Berlin A."/>
            <person name="Chapman S.B."/>
            <person name="Chen Z."/>
            <person name="Freedman E."/>
            <person name="Gellesch M."/>
            <person name="Goldberg J."/>
            <person name="Griggs A."/>
            <person name="Gujja S."/>
            <person name="Heilman E.R."/>
            <person name="Heiman D."/>
            <person name="Hepburn T."/>
            <person name="Howarth C."/>
            <person name="Jen D."/>
            <person name="Larson L."/>
            <person name="Mehta T."/>
            <person name="Neiman D."/>
            <person name="Pearson M."/>
            <person name="Roberts A."/>
            <person name="Saif S."/>
            <person name="Shea T."/>
            <person name="Shenoy N."/>
            <person name="Sisk P."/>
            <person name="Stolte C."/>
            <person name="Sykes S."/>
            <person name="Walk T."/>
            <person name="White J."/>
            <person name="Yandava C."/>
            <person name="Haas B."/>
            <person name="Nusbaum C."/>
            <person name="Birren B."/>
        </authorList>
    </citation>
    <scope>NUCLEOTIDE SEQUENCE</scope>
    <source>
        <strain evidence="1">ATCC 64411</strain>
    </source>
</reference>
<reference evidence="3" key="2">
    <citation type="submission" date="2010-05" db="EMBL/GenBank/DDBJ databases">
        <title>The genome sequence of Magnaporthe poae strain ATCC 64411.</title>
        <authorList>
            <person name="Ma L.-J."/>
            <person name="Dead R."/>
            <person name="Young S."/>
            <person name="Zeng Q."/>
            <person name="Koehrsen M."/>
            <person name="Alvarado L."/>
            <person name="Berlin A."/>
            <person name="Chapman S.B."/>
            <person name="Chen Z."/>
            <person name="Freedman E."/>
            <person name="Gellesch M."/>
            <person name="Goldberg J."/>
            <person name="Griggs A."/>
            <person name="Gujja S."/>
            <person name="Heilman E.R."/>
            <person name="Heiman D."/>
            <person name="Hepburn T."/>
            <person name="Howarth C."/>
            <person name="Jen D."/>
            <person name="Larson L."/>
            <person name="Mehta T."/>
            <person name="Neiman D."/>
            <person name="Pearson M."/>
            <person name="Roberts A."/>
            <person name="Saif S."/>
            <person name="Shea T."/>
            <person name="Shenoy N."/>
            <person name="Sisk P."/>
            <person name="Stolte C."/>
            <person name="Sykes S."/>
            <person name="Walk T."/>
            <person name="White J."/>
            <person name="Yandava C."/>
            <person name="Haas B."/>
            <person name="Nusbaum C."/>
            <person name="Birren B."/>
        </authorList>
    </citation>
    <scope>NUCLEOTIDE SEQUENCE [LARGE SCALE GENOMIC DNA]</scope>
    <source>
        <strain evidence="3">ATCC 64411 / 73-15</strain>
    </source>
</reference>
<dbReference type="EnsemblFungi" id="MAPG_10985T0">
    <property type="protein sequence ID" value="MAPG_10985T0"/>
    <property type="gene ID" value="MAPG_10985"/>
</dbReference>
<dbReference type="EMBL" id="GL876978">
    <property type="protein sequence ID" value="KLU92038.1"/>
    <property type="molecule type" value="Genomic_DNA"/>
</dbReference>
<reference evidence="1" key="3">
    <citation type="submission" date="2011-03" db="EMBL/GenBank/DDBJ databases">
        <title>Annotation of Magnaporthe poae ATCC 64411.</title>
        <authorList>
            <person name="Ma L.-J."/>
            <person name="Dead R."/>
            <person name="Young S.K."/>
            <person name="Zeng Q."/>
            <person name="Gargeya S."/>
            <person name="Fitzgerald M."/>
            <person name="Haas B."/>
            <person name="Abouelleil A."/>
            <person name="Alvarado L."/>
            <person name="Arachchi H.M."/>
            <person name="Berlin A."/>
            <person name="Brown A."/>
            <person name="Chapman S.B."/>
            <person name="Chen Z."/>
            <person name="Dunbar C."/>
            <person name="Freedman E."/>
            <person name="Gearin G."/>
            <person name="Gellesch M."/>
            <person name="Goldberg J."/>
            <person name="Griggs A."/>
            <person name="Gujja S."/>
            <person name="Heiman D."/>
            <person name="Howarth C."/>
            <person name="Larson L."/>
            <person name="Lui A."/>
            <person name="MacDonald P.J.P."/>
            <person name="Mehta T."/>
            <person name="Montmayeur A."/>
            <person name="Murphy C."/>
            <person name="Neiman D."/>
            <person name="Pearson M."/>
            <person name="Priest M."/>
            <person name="Roberts A."/>
            <person name="Saif S."/>
            <person name="Shea T."/>
            <person name="Shenoy N."/>
            <person name="Sisk P."/>
            <person name="Stolte C."/>
            <person name="Sykes S."/>
            <person name="Yandava C."/>
            <person name="Wortman J."/>
            <person name="Nusbaum C."/>
            <person name="Birren B."/>
        </authorList>
    </citation>
    <scope>NUCLEOTIDE SEQUENCE</scope>
    <source>
        <strain evidence="1">ATCC 64411</strain>
    </source>
</reference>
<dbReference type="Proteomes" id="UP000011715">
    <property type="component" value="Unassembled WGS sequence"/>
</dbReference>
<organism evidence="2 3">
    <name type="scientific">Magnaporthiopsis poae (strain ATCC 64411 / 73-15)</name>
    <name type="common">Kentucky bluegrass fungus</name>
    <name type="synonym">Magnaporthe poae</name>
    <dbReference type="NCBI Taxonomy" id="644358"/>
    <lineage>
        <taxon>Eukaryota</taxon>
        <taxon>Fungi</taxon>
        <taxon>Dikarya</taxon>
        <taxon>Ascomycota</taxon>
        <taxon>Pezizomycotina</taxon>
        <taxon>Sordariomycetes</taxon>
        <taxon>Sordariomycetidae</taxon>
        <taxon>Magnaporthales</taxon>
        <taxon>Magnaporthaceae</taxon>
        <taxon>Magnaporthiopsis</taxon>
    </lineage>
</organism>
<keyword evidence="3" id="KW-1185">Reference proteome</keyword>
<protein>
    <submittedName>
        <fullName evidence="1 2">Uncharacterized protein</fullName>
    </submittedName>
</protein>
<evidence type="ECO:0000313" key="2">
    <source>
        <dbReference type="EnsemblFungi" id="MAPG_10985T0"/>
    </source>
</evidence>
<name>A0A0C4EE20_MAGP6</name>
<reference evidence="2" key="5">
    <citation type="submission" date="2015-06" db="UniProtKB">
        <authorList>
            <consortium name="EnsemblFungi"/>
        </authorList>
    </citation>
    <scope>IDENTIFICATION</scope>
    <source>
        <strain evidence="2">ATCC 64411</strain>
    </source>
</reference>
<evidence type="ECO:0000313" key="3">
    <source>
        <dbReference type="Proteomes" id="UP000011715"/>
    </source>
</evidence>
<accession>A0A0C4EE20</accession>
<proteinExistence type="predicted"/>
<dbReference type="VEuPathDB" id="FungiDB:MAPG_10985"/>